<organism evidence="2 3">
    <name type="scientific">Truncatella angustata</name>
    <dbReference type="NCBI Taxonomy" id="152316"/>
    <lineage>
        <taxon>Eukaryota</taxon>
        <taxon>Fungi</taxon>
        <taxon>Dikarya</taxon>
        <taxon>Ascomycota</taxon>
        <taxon>Pezizomycotina</taxon>
        <taxon>Sordariomycetes</taxon>
        <taxon>Xylariomycetidae</taxon>
        <taxon>Amphisphaeriales</taxon>
        <taxon>Sporocadaceae</taxon>
        <taxon>Truncatella</taxon>
    </lineage>
</organism>
<protein>
    <submittedName>
        <fullName evidence="2">Uncharacterized protein</fullName>
    </submittedName>
</protein>
<dbReference type="GeneID" id="70128097"/>
<gene>
    <name evidence="2" type="ORF">BKA67DRAFT_530215</name>
</gene>
<feature type="region of interest" description="Disordered" evidence="1">
    <location>
        <begin position="128"/>
        <end position="152"/>
    </location>
</feature>
<accession>A0A9P8UVN8</accession>
<sequence length="152" mass="16289">MSANVYGSLQAAQYPIQNRTDQPHITLPKYFFYGRVETTVKCVAAAGIVATVVMLLTCKLWTDPDATYAGRMGFKQVFASLDEESDMSDALYVVVTDCSNGATKATRYVYGYQPGTLSSISMIRKESTEATGTASTSSSSSTSGTNSEKPSS</sequence>
<dbReference type="Proteomes" id="UP000758603">
    <property type="component" value="Unassembled WGS sequence"/>
</dbReference>
<reference evidence="2" key="1">
    <citation type="journal article" date="2021" name="Nat. Commun.">
        <title>Genetic determinants of endophytism in the Arabidopsis root mycobiome.</title>
        <authorList>
            <person name="Mesny F."/>
            <person name="Miyauchi S."/>
            <person name="Thiergart T."/>
            <person name="Pickel B."/>
            <person name="Atanasova L."/>
            <person name="Karlsson M."/>
            <person name="Huettel B."/>
            <person name="Barry K.W."/>
            <person name="Haridas S."/>
            <person name="Chen C."/>
            <person name="Bauer D."/>
            <person name="Andreopoulos W."/>
            <person name="Pangilinan J."/>
            <person name="LaButti K."/>
            <person name="Riley R."/>
            <person name="Lipzen A."/>
            <person name="Clum A."/>
            <person name="Drula E."/>
            <person name="Henrissat B."/>
            <person name="Kohler A."/>
            <person name="Grigoriev I.V."/>
            <person name="Martin F.M."/>
            <person name="Hacquard S."/>
        </authorList>
    </citation>
    <scope>NUCLEOTIDE SEQUENCE</scope>
    <source>
        <strain evidence="2">MPI-SDFR-AT-0073</strain>
    </source>
</reference>
<keyword evidence="3" id="KW-1185">Reference proteome</keyword>
<proteinExistence type="predicted"/>
<evidence type="ECO:0000313" key="2">
    <source>
        <dbReference type="EMBL" id="KAH6660099.1"/>
    </source>
</evidence>
<dbReference type="AlphaFoldDB" id="A0A9P8UVN8"/>
<feature type="compositionally biased region" description="Low complexity" evidence="1">
    <location>
        <begin position="129"/>
        <end position="145"/>
    </location>
</feature>
<comment type="caution">
    <text evidence="2">The sequence shown here is derived from an EMBL/GenBank/DDBJ whole genome shotgun (WGS) entry which is preliminary data.</text>
</comment>
<dbReference type="RefSeq" id="XP_045964230.1">
    <property type="nucleotide sequence ID" value="XM_046099205.1"/>
</dbReference>
<evidence type="ECO:0000313" key="3">
    <source>
        <dbReference type="Proteomes" id="UP000758603"/>
    </source>
</evidence>
<dbReference type="EMBL" id="JAGPXC010000001">
    <property type="protein sequence ID" value="KAH6660099.1"/>
    <property type="molecule type" value="Genomic_DNA"/>
</dbReference>
<name>A0A9P8UVN8_9PEZI</name>
<evidence type="ECO:0000256" key="1">
    <source>
        <dbReference type="SAM" id="MobiDB-lite"/>
    </source>
</evidence>